<dbReference type="Pfam" id="PF19116">
    <property type="entry name" value="DUF5801"/>
    <property type="match status" value="3"/>
</dbReference>
<name>E8TGZ0_MESCW</name>
<evidence type="ECO:0000259" key="1">
    <source>
        <dbReference type="Pfam" id="PF19116"/>
    </source>
</evidence>
<feature type="domain" description="DUF5801" evidence="1">
    <location>
        <begin position="624"/>
        <end position="736"/>
    </location>
</feature>
<dbReference type="PATRIC" id="fig|765698.3.peg.2494"/>
<evidence type="ECO:0000313" key="2">
    <source>
        <dbReference type="EMBL" id="ADV11189.1"/>
    </source>
</evidence>
<accession>E8TGZ0</accession>
<dbReference type="InterPro" id="IPR043824">
    <property type="entry name" value="DUF5801"/>
</dbReference>
<feature type="domain" description="DUF5801" evidence="1">
    <location>
        <begin position="790"/>
        <end position="901"/>
    </location>
</feature>
<organism evidence="2 3">
    <name type="scientific">Mesorhizobium ciceri biovar biserrulae (strain HAMBI 2942 / LMG 23838 / WSM1271)</name>
    <dbReference type="NCBI Taxonomy" id="765698"/>
    <lineage>
        <taxon>Bacteria</taxon>
        <taxon>Pseudomonadati</taxon>
        <taxon>Pseudomonadota</taxon>
        <taxon>Alphaproteobacteria</taxon>
        <taxon>Hyphomicrobiales</taxon>
        <taxon>Phyllobacteriaceae</taxon>
        <taxon>Mesorhizobium</taxon>
    </lineage>
</organism>
<evidence type="ECO:0000313" key="3">
    <source>
        <dbReference type="Proteomes" id="UP000007471"/>
    </source>
</evidence>
<dbReference type="eggNOG" id="COG2931">
    <property type="taxonomic scope" value="Bacteria"/>
</dbReference>
<dbReference type="OrthoDB" id="8335338at2"/>
<dbReference type="KEGG" id="mci:Mesci_2036"/>
<gene>
    <name evidence="2" type="ordered locus">Mesci_2036</name>
</gene>
<dbReference type="HOGENOM" id="CLU_258547_0_0_5"/>
<sequence length="1384" mass="140549">MLDITAQDIIIDETTGLQDSDVNPTVPPHNNATVSYLLGLDGPGGLTSPEVAFKSNFVVASASAGETITSVVLTQNASGTPFSTTVGVNSGIRTVDGNYVWLFKDATHANVVIGVIGTSNPLVAPAATGPLAYSFALITTDATHADLYTVQYVPLLHPVATDPDDRIDLTDHVFASVSGTTVANFSGQNAAPGNHDFYAINSSGGAASQLLVTGFLGANNATANVSTQGFGVNNQSINPTETLQVDFVSGANLPAGSASQIQYGSHIDNITHAGFTINQITPSNPNLRVDIKITALDVQGNEQGLNFYDGSPTTAAPITSLTLIGQSGVASPITANGTYDVAGNVDVTISGLGTNIVTITGLDNITTVNVTTSSQMDRLLVTGVDSNEGCDITEFHFSTTTTNAYTEQVGSFINFDDDGPTLSITAAPVVGAAEVIEASGAGGHSQATITPPTFTASAVDGVTTNVTYALALAGGAATGLLTTEGNHAITLVVDSANQISGQYDSDGDSVLDATAFTVTLSGTTVTLTSLVALEHSNTQGVGEDNTLDLNGLINVVATVTATDGDNDVVSQQSSSSGLSLTFDDTDPTLSITAATVVGAAEVVEASGAGGHSQATITPPTFTASAVDGVTTNVTYALALAGGAATGLLTTEGNHAITLVADSANQISGQYDSDGDSVLDATAFTVTLSGTTVTLTSLVALEHSNAPQGVGEDNTLDLNGLINVVATVTATDGDNDVVSQQSTSSGLSLTFDDTDPTLSITAATVVGAAGVIEASGVGGQATITPPAFTASAVDGVTTNVTYALALAGGAATGLLTTEGNHAITLVVDSATQVSGQYDSDGDSVLDATAFTVTLSGTTVTLTSLVALEHSNTQGVGEDNTLDLNGLINVVATVTATDGDNDVVSQQSSSSGPLSLTFDDTDPTITVPFDGDQNAGNGTGTHETLANTLNASAIGAFGYDMVDKHTAAEYLAGASDFVDVNGALAGIQITLDGNLTGLVPAPGTTPFLSSVATLQSESATSATFNWTASYDSDPNTAGIQPGSVGGTLVFHKDAGTYTITLSDTVEGFTKDILHTSELLFKEPLSNTGHPNIVVEKLFEADSTPETTDRDFFVQFTGNSNPNGSPLGFNATGDGAPAGLPNNLDTAFDAGQQISSNFEDWISATQATNGVAGDTIQKGELLTLRFFDHSPGIVTDDGVNNVPNQSATDMAIKFDGIGNSEDLMLILNLVNYGSDGIAGGSGTAADTFTTKAMYVSNTNIFKAGQVPTAYAADFPLDNNDGLVIIEKNDYNATGENWVLQGAQIMQSGNGLTGTAIDLNKATGTGTTGASTGTHAFDVTDNDVLKITDIGFTSTQTTTPDAHLDFAFQVADADGDVTVPQHILVDVV</sequence>
<dbReference type="STRING" id="765698.Mesci_2036"/>
<reference evidence="3" key="1">
    <citation type="submission" date="2011-01" db="EMBL/GenBank/DDBJ databases">
        <title>Complete sequence of chromosome of Mesorhizobium ciceri bv. biserrulae WSM1271.</title>
        <authorList>
            <person name="Lucas S."/>
            <person name="Copeland A."/>
            <person name="Lapidus A."/>
            <person name="Cheng J.-F."/>
            <person name="Goodwin L."/>
            <person name="Pitluck S."/>
            <person name="Teshima H."/>
            <person name="Detter J.C."/>
            <person name="Han C."/>
            <person name="Tapia R."/>
            <person name="Land M."/>
            <person name="Hauser L."/>
            <person name="Kyrpides N."/>
            <person name="Ivanova N."/>
            <person name="Nandasena K."/>
            <person name="Reeve W.G."/>
            <person name="Howieson J.G."/>
            <person name="O'Hara G."/>
            <person name="Tiwari R.P."/>
            <person name="Woyke T."/>
        </authorList>
    </citation>
    <scope>NUCLEOTIDE SEQUENCE [LARGE SCALE GENOMIC DNA]</scope>
    <source>
        <strain evidence="3">HAMBI 2942 / LMG 23838 / WSM1271</strain>
    </source>
</reference>
<feature type="domain" description="DUF5801" evidence="1">
    <location>
        <begin position="458"/>
        <end position="568"/>
    </location>
</feature>
<protein>
    <recommendedName>
        <fullName evidence="1">DUF5801 domain-containing protein</fullName>
    </recommendedName>
</protein>
<dbReference type="EMBL" id="CP002447">
    <property type="protein sequence ID" value="ADV11189.1"/>
    <property type="molecule type" value="Genomic_DNA"/>
</dbReference>
<proteinExistence type="predicted"/>
<dbReference type="RefSeq" id="WP_013529877.1">
    <property type="nucleotide sequence ID" value="NC_014923.1"/>
</dbReference>
<dbReference type="Proteomes" id="UP000007471">
    <property type="component" value="Chromosome"/>
</dbReference>